<accession>A0A8B9AW75</accession>
<dbReference type="GeneID" id="120112561"/>
<proteinExistence type="predicted"/>
<feature type="compositionally biased region" description="Polar residues" evidence="1">
    <location>
        <begin position="20"/>
        <end position="29"/>
    </location>
</feature>
<protein>
    <submittedName>
        <fullName evidence="3">Uncharacterized protein LOC120112561</fullName>
    </submittedName>
</protein>
<dbReference type="RefSeq" id="XP_038988068.1">
    <property type="nucleotide sequence ID" value="XM_039132140.1"/>
</dbReference>
<dbReference type="Proteomes" id="UP000228380">
    <property type="component" value="Chromosome 11"/>
</dbReference>
<dbReference type="AlphaFoldDB" id="A0A8B9AW75"/>
<keyword evidence="2" id="KW-1185">Reference proteome</keyword>
<feature type="region of interest" description="Disordered" evidence="1">
    <location>
        <begin position="20"/>
        <end position="118"/>
    </location>
</feature>
<dbReference type="OrthoDB" id="1917218at2759"/>
<reference evidence="3" key="2">
    <citation type="submission" date="2025-08" db="UniProtKB">
        <authorList>
            <consortium name="RefSeq"/>
        </authorList>
    </citation>
    <scope>IDENTIFICATION</scope>
    <source>
        <tissue evidence="3">Young leaves</tissue>
    </source>
</reference>
<gene>
    <name evidence="3" type="primary">LOC120112561</name>
</gene>
<dbReference type="KEGG" id="pda:120112561"/>
<evidence type="ECO:0000313" key="3">
    <source>
        <dbReference type="RefSeq" id="XP_038988068.1"/>
    </source>
</evidence>
<feature type="compositionally biased region" description="Low complexity" evidence="1">
    <location>
        <begin position="70"/>
        <end position="102"/>
    </location>
</feature>
<reference evidence="2" key="1">
    <citation type="journal article" date="2019" name="Nat. Commun.">
        <title>Genome-wide association mapping of date palm fruit traits.</title>
        <authorList>
            <person name="Hazzouri K.M."/>
            <person name="Gros-Balthazard M."/>
            <person name="Flowers J.M."/>
            <person name="Copetti D."/>
            <person name="Lemansour A."/>
            <person name="Lebrun M."/>
            <person name="Masmoudi K."/>
            <person name="Ferrand S."/>
            <person name="Dhar M.I."/>
            <person name="Fresquez Z.A."/>
            <person name="Rosas U."/>
            <person name="Zhang J."/>
            <person name="Talag J."/>
            <person name="Lee S."/>
            <person name="Kudrna D."/>
            <person name="Powell R.F."/>
            <person name="Leitch I.J."/>
            <person name="Krueger R.R."/>
            <person name="Wing R.A."/>
            <person name="Amiri K.M.A."/>
            <person name="Purugganan M.D."/>
        </authorList>
    </citation>
    <scope>NUCLEOTIDE SEQUENCE [LARGE SCALE GENOMIC DNA]</scope>
    <source>
        <strain evidence="2">cv. Khalas</strain>
    </source>
</reference>
<organism evidence="2 3">
    <name type="scientific">Phoenix dactylifera</name>
    <name type="common">Date palm</name>
    <dbReference type="NCBI Taxonomy" id="42345"/>
    <lineage>
        <taxon>Eukaryota</taxon>
        <taxon>Viridiplantae</taxon>
        <taxon>Streptophyta</taxon>
        <taxon>Embryophyta</taxon>
        <taxon>Tracheophyta</taxon>
        <taxon>Spermatophyta</taxon>
        <taxon>Magnoliopsida</taxon>
        <taxon>Liliopsida</taxon>
        <taxon>Arecaceae</taxon>
        <taxon>Coryphoideae</taxon>
        <taxon>Phoeniceae</taxon>
        <taxon>Phoenix</taxon>
    </lineage>
</organism>
<sequence>MERAPLDIFSDAEVSFSCMASGQLQNSPTEPRLSTDPNFEFRSSGPSSPSPADVLFSDGHLMPHSYPMNKPTKTSRSSPTSNATSRSSSASSSSGSSGGSARRCLRKSGERVPAAEPKRVSFQLSSGVDGGWQLPGASLGTTSSIRSGSGRYRAVGGRGEARNRKEAGKQQRGLFGCIVSACRECHALEPSKVVDTNNNKIIPT</sequence>
<name>A0A8B9AW75_PHODC</name>
<evidence type="ECO:0000313" key="2">
    <source>
        <dbReference type="Proteomes" id="UP000228380"/>
    </source>
</evidence>
<evidence type="ECO:0000256" key="1">
    <source>
        <dbReference type="SAM" id="MobiDB-lite"/>
    </source>
</evidence>